<name>X1BEL0_9ZZZZ</name>
<organism evidence="1">
    <name type="scientific">marine sediment metagenome</name>
    <dbReference type="NCBI Taxonomy" id="412755"/>
    <lineage>
        <taxon>unclassified sequences</taxon>
        <taxon>metagenomes</taxon>
        <taxon>ecological metagenomes</taxon>
    </lineage>
</organism>
<evidence type="ECO:0000313" key="1">
    <source>
        <dbReference type="EMBL" id="GAG79647.1"/>
    </source>
</evidence>
<protein>
    <submittedName>
        <fullName evidence="1">Uncharacterized protein</fullName>
    </submittedName>
</protein>
<dbReference type="AlphaFoldDB" id="X1BEL0"/>
<reference evidence="1" key="1">
    <citation type="journal article" date="2014" name="Front. Microbiol.">
        <title>High frequency of phylogenetically diverse reductive dehalogenase-homologous genes in deep subseafloor sedimentary metagenomes.</title>
        <authorList>
            <person name="Kawai M."/>
            <person name="Futagami T."/>
            <person name="Toyoda A."/>
            <person name="Takaki Y."/>
            <person name="Nishi S."/>
            <person name="Hori S."/>
            <person name="Arai W."/>
            <person name="Tsubouchi T."/>
            <person name="Morono Y."/>
            <person name="Uchiyama I."/>
            <person name="Ito T."/>
            <person name="Fujiyama A."/>
            <person name="Inagaki F."/>
            <person name="Takami H."/>
        </authorList>
    </citation>
    <scope>NUCLEOTIDE SEQUENCE</scope>
    <source>
        <strain evidence="1">Expedition CK06-06</strain>
    </source>
</reference>
<comment type="caution">
    <text evidence="1">The sequence shown here is derived from an EMBL/GenBank/DDBJ whole genome shotgun (WGS) entry which is preliminary data.</text>
</comment>
<proteinExistence type="predicted"/>
<sequence>AILSKNFLKLFEATLGDHLNVIIIDRNLLYIFPAAGGKLADYGPAIARQFRNAKLRVSLEVFLVDKKGFRVIGELERE</sequence>
<feature type="non-terminal residue" evidence="1">
    <location>
        <position position="1"/>
    </location>
</feature>
<accession>X1BEL0</accession>
<gene>
    <name evidence="1" type="ORF">S01H4_35559</name>
</gene>
<dbReference type="EMBL" id="BART01018920">
    <property type="protein sequence ID" value="GAG79647.1"/>
    <property type="molecule type" value="Genomic_DNA"/>
</dbReference>